<dbReference type="EMBL" id="GBRH01204299">
    <property type="protein sequence ID" value="JAD93596.1"/>
    <property type="molecule type" value="Transcribed_RNA"/>
</dbReference>
<protein>
    <submittedName>
        <fullName evidence="1">GSVIVT00028321001, GOX</fullName>
    </submittedName>
</protein>
<evidence type="ECO:0000313" key="1">
    <source>
        <dbReference type="EMBL" id="JAD93596.1"/>
    </source>
</evidence>
<reference evidence="1" key="2">
    <citation type="journal article" date="2015" name="Data Brief">
        <title>Shoot transcriptome of the giant reed, Arundo donax.</title>
        <authorList>
            <person name="Barrero R.A."/>
            <person name="Guerrero F.D."/>
            <person name="Moolhuijzen P."/>
            <person name="Goolsby J.A."/>
            <person name="Tidwell J."/>
            <person name="Bellgard S.E."/>
            <person name="Bellgard M.I."/>
        </authorList>
    </citation>
    <scope>NUCLEOTIDE SEQUENCE</scope>
    <source>
        <tissue evidence="1">Shoot tissue taken approximately 20 cm above the soil surface</tissue>
    </source>
</reference>
<sequence length="39" mass="4146">MSASRRPSRGVSTVRAMALNPALSALLTNCSTTFLSLYT</sequence>
<dbReference type="AlphaFoldDB" id="A0A0A9E0S1"/>
<accession>A0A0A9E0S1</accession>
<organism evidence="1">
    <name type="scientific">Arundo donax</name>
    <name type="common">Giant reed</name>
    <name type="synonym">Donax arundinaceus</name>
    <dbReference type="NCBI Taxonomy" id="35708"/>
    <lineage>
        <taxon>Eukaryota</taxon>
        <taxon>Viridiplantae</taxon>
        <taxon>Streptophyta</taxon>
        <taxon>Embryophyta</taxon>
        <taxon>Tracheophyta</taxon>
        <taxon>Spermatophyta</taxon>
        <taxon>Magnoliopsida</taxon>
        <taxon>Liliopsida</taxon>
        <taxon>Poales</taxon>
        <taxon>Poaceae</taxon>
        <taxon>PACMAD clade</taxon>
        <taxon>Arundinoideae</taxon>
        <taxon>Arundineae</taxon>
        <taxon>Arundo</taxon>
    </lineage>
</organism>
<reference evidence="1" key="1">
    <citation type="submission" date="2014-09" db="EMBL/GenBank/DDBJ databases">
        <authorList>
            <person name="Magalhaes I.L.F."/>
            <person name="Oliveira U."/>
            <person name="Santos F.R."/>
            <person name="Vidigal T.H.D.A."/>
            <person name="Brescovit A.D."/>
            <person name="Santos A.J."/>
        </authorList>
    </citation>
    <scope>NUCLEOTIDE SEQUENCE</scope>
    <source>
        <tissue evidence="1">Shoot tissue taken approximately 20 cm above the soil surface</tissue>
    </source>
</reference>
<proteinExistence type="predicted"/>
<name>A0A0A9E0S1_ARUDO</name>